<evidence type="ECO:0000256" key="1">
    <source>
        <dbReference type="SAM" id="Coils"/>
    </source>
</evidence>
<dbReference type="SUPFAM" id="SSF52540">
    <property type="entry name" value="P-loop containing nucleoside triphosphate hydrolases"/>
    <property type="match status" value="1"/>
</dbReference>
<dbReference type="EMBL" id="JACJHZ010000015">
    <property type="protein sequence ID" value="MBA9021255.1"/>
    <property type="molecule type" value="Genomic_DNA"/>
</dbReference>
<protein>
    <submittedName>
        <fullName evidence="3">Uncharacterized protein YhaN</fullName>
    </submittedName>
</protein>
<proteinExistence type="predicted"/>
<name>A0ABR6C9J7_9HYPH</name>
<feature type="domain" description="YhaN AAA" evidence="2">
    <location>
        <begin position="2"/>
        <end position="204"/>
    </location>
</feature>
<keyword evidence="1" id="KW-0175">Coiled coil</keyword>
<dbReference type="PANTHER" id="PTHR41259:SF1">
    <property type="entry name" value="DOUBLE-STRAND BREAK REPAIR RAD50 ATPASE, PUTATIVE-RELATED"/>
    <property type="match status" value="1"/>
</dbReference>
<organism evidence="3 4">
    <name type="scientific">Aminobacter ciceronei</name>
    <dbReference type="NCBI Taxonomy" id="150723"/>
    <lineage>
        <taxon>Bacteria</taxon>
        <taxon>Pseudomonadati</taxon>
        <taxon>Pseudomonadota</taxon>
        <taxon>Alphaproteobacteria</taxon>
        <taxon>Hyphomicrobiales</taxon>
        <taxon>Phyllobacteriaceae</taxon>
        <taxon>Aminobacter</taxon>
    </lineage>
</organism>
<dbReference type="InterPro" id="IPR027417">
    <property type="entry name" value="P-loop_NTPase"/>
</dbReference>
<feature type="coiled-coil region" evidence="1">
    <location>
        <begin position="709"/>
        <end position="736"/>
    </location>
</feature>
<gene>
    <name evidence="3" type="ORF">HNQ97_003261</name>
</gene>
<feature type="coiled-coil region" evidence="1">
    <location>
        <begin position="835"/>
        <end position="881"/>
    </location>
</feature>
<dbReference type="Proteomes" id="UP000587524">
    <property type="component" value="Unassembled WGS sequence"/>
</dbReference>
<evidence type="ECO:0000313" key="4">
    <source>
        <dbReference type="Proteomes" id="UP000587524"/>
    </source>
</evidence>
<evidence type="ECO:0000313" key="3">
    <source>
        <dbReference type="EMBL" id="MBA9021255.1"/>
    </source>
</evidence>
<dbReference type="PANTHER" id="PTHR41259">
    <property type="entry name" value="DOUBLE-STRAND BREAK REPAIR RAD50 ATPASE, PUTATIVE-RELATED"/>
    <property type="match status" value="1"/>
</dbReference>
<accession>A0ABR6C9J7</accession>
<comment type="caution">
    <text evidence="3">The sequence shown here is derived from an EMBL/GenBank/DDBJ whole genome shotgun (WGS) entry which is preliminary data.</text>
</comment>
<dbReference type="Gene3D" id="3.40.50.300">
    <property type="entry name" value="P-loop containing nucleotide triphosphate hydrolases"/>
    <property type="match status" value="2"/>
</dbReference>
<evidence type="ECO:0000259" key="2">
    <source>
        <dbReference type="Pfam" id="PF13514"/>
    </source>
</evidence>
<dbReference type="RefSeq" id="WP_246340782.1">
    <property type="nucleotide sequence ID" value="NZ_JACJHY010000015.1"/>
</dbReference>
<dbReference type="Pfam" id="PF13514">
    <property type="entry name" value="AAA_27"/>
    <property type="match status" value="1"/>
</dbReference>
<reference evidence="3 4" key="1">
    <citation type="submission" date="2020-08" db="EMBL/GenBank/DDBJ databases">
        <title>Genomic Encyclopedia of Type Strains, Phase IV (KMG-IV): sequencing the most valuable type-strain genomes for metagenomic binning, comparative biology and taxonomic classification.</title>
        <authorList>
            <person name="Goeker M."/>
        </authorList>
    </citation>
    <scope>NUCLEOTIDE SEQUENCE [LARGE SCALE GENOMIC DNA]</scope>
    <source>
        <strain evidence="3 4">DSM 17455</strain>
    </source>
</reference>
<feature type="coiled-coil region" evidence="1">
    <location>
        <begin position="380"/>
        <end position="448"/>
    </location>
</feature>
<feature type="coiled-coil region" evidence="1">
    <location>
        <begin position="586"/>
        <end position="623"/>
    </location>
</feature>
<feature type="coiled-coil region" evidence="1">
    <location>
        <begin position="489"/>
        <end position="530"/>
    </location>
</feature>
<dbReference type="InterPro" id="IPR038734">
    <property type="entry name" value="YhaN_AAA"/>
</dbReference>
<keyword evidence="4" id="KW-1185">Reference proteome</keyword>
<sequence length="1165" mass="129966">MMRINRLDLTRYGKFTDKHIDFGPVEPGRPDLHIIYGPNEAGKSTALSAFLDLLFGIESRSRYDFLHPYSTMRIGAALDIGGVARELVRIKKPQSSLLGPGDQPIGEHLILGELGGVERDVYCAMFSLDDDTLEEGGKSILASKGDLGQLLFSASTGLAALSQTLVELRSQADGLFKLRARSSEIGDLKGRLSDLKERKEQIDTLASHYRQMVETKERSLAHYDEAMADRTRTQLRLDEIKNLLTALPRLAELRDIRDSLAELQDVPEAPPSWGNQLPVIHQEDIELAVKRETAKASIAEIEKGLNAIAVDDIALTLGQRMDTIGELHARYVTAERDLPDRRLQLMEVDREIASILRLLERPEGDEPSSLMLGSRISGSIRDLVERRSGIDATLQNAKREAEEANRRLNELRSKLSSEAAASINGKAIAALARELSALRENDHAARRRVAERSRVDLKETLAQQMSELRPWGESVDQVRQMRVPAPSELEAWKSTLSKAEAEIDRYSDDSGRLTSELRCLRAELDALKNSTGVVDDLEAATSRSAREAAWATHRDALDESTAAAFEIELRKDDLITSVRLGQMSDLAKLNQTYQRLAVAEAELERSAELLNAAKSKREAIRAEILESARKMALTVSGEIKLGGLEAWLGRREMVLATADLLREAEGDLRQAEADGSAARNRLSAALSAAAVSQDHSDSYEALLARAQFAVDLEVEHKNLREQLERCEREQASRQSALETATADEAQWDASWAQVCKSCWLGAGGTIPSLATVKEVMDRLAELGPAAQRQAGLADRIAKMEEDQAAFLRELSVMAAELGLDRSAESALRLWALMSARVEEARAKKAERESKHLALEDQILKNRDLEAEIAICERRKSEMTQLFGVSSLQEVEKKLRMIEQRRDLRRRSDTIEREIREALSIQDMADVEQMLDAADRPALEVEQVELRARFEDQDRRVRELFTAYSKASDEVDAVDGESAVAALEEQRRTVLLEIEDKAFSYFRLRAGIVAAEQALRLYRDKHRSSMMLRASEAFQVISRGAYRGLATQPDKDTEVLIGIGADGSSKLAQEMSKGTRFQLYLALRVAGYHEFAQSRTPVPFIADDIMETFDDFRAEEAFRLFADMAKVGQVIYLTHHQHLCDIARRVCPNARIHELAPPLVLESRAA</sequence>